<evidence type="ECO:0000313" key="8">
    <source>
        <dbReference type="Proteomes" id="UP000237823"/>
    </source>
</evidence>
<reference evidence="6 8" key="1">
    <citation type="submission" date="2017-04" db="EMBL/GenBank/DDBJ databases">
        <title>Comparison of Acinetobacter baumannii whole genome sequences from two major hospitals in Kuwait.</title>
        <authorList>
            <person name="Nasser K."/>
            <person name="Habibi N."/>
            <person name="Khan M.W."/>
            <person name="Purohit P."/>
            <person name="Al-Obaid I."/>
            <person name="Dhar R."/>
            <person name="Al-Fouzan W."/>
            <person name="Mustafa A.S."/>
        </authorList>
    </citation>
    <scope>NUCLEOTIDE SEQUENCE [LARGE SCALE GENOMIC DNA]</scope>
    <source>
        <strain evidence="6 8">KUFAR57</strain>
    </source>
</reference>
<sequence>MKKTFDLYQTAQVLLASTSFLLGMSTHAYTWKLDDISTSTKYTVEPHFFYIGKGAEWQNIQFSSDYSTENDTTVLVKYDDKLIYNTTLNGDGQFKFNIPASQSGFHRLDFIIQQYAKPTTLNQTKETFCTEDIDHLTYLSNSQLDFTPIRNEYRLKDLPDALFNPQARRPTPFVGILKYNRKEITEASMLGRLVSSWSSVTPIEWVDSGQTNLNPETNFIIEVIRSASPLKGGALVQIAKLAEGVPTLSITYHTPQELTAAINGLINPTYVQQLDTGSAIFPTTISAPAWAQFKKIDTLADLGIQDFRLNHAEKNLFLDFPAVWQPTDILQGQIALRIQSGLLQGSNITAWIDGGLAGSMKTADLASDPVNRQFNIFAKEISNTTNFSLKLENSVIANSQCLPNAHGSLWVDTAKSTVKLPHKLKNGVAALSMTLATKPTIAIDDQSGALNIAIILGQVAKNMLLTQAPMPVNLVRFSPTSPQAVNVRVNKEIYQQQVLMHQNIIYAPAAANGFIVSYNNNRFDVITDSENGAQTFMHLWGKIQHKIPNNVTKMLVSENGNIYVLQKLIVGNQKAPLVQQSSFFLLVVIISAIMIIVIFLWYWLRRNNEKTDTN</sequence>
<dbReference type="OMA" id="AMSAHAY"/>
<evidence type="ECO:0000313" key="5">
    <source>
        <dbReference type="EMBL" id="MDR8432318.1"/>
    </source>
</evidence>
<keyword evidence="1" id="KW-0472">Membrane</keyword>
<keyword evidence="2" id="KW-0732">Signal</keyword>
<evidence type="ECO:0000256" key="2">
    <source>
        <dbReference type="SAM" id="SignalP"/>
    </source>
</evidence>
<reference evidence="4" key="2">
    <citation type="submission" date="2019-07" db="EMBL/GenBank/DDBJ databases">
        <title>Biological characteristics of mucoid Acinetobacter baumannii from a general hospital in China.</title>
        <authorList>
            <person name="Hua X."/>
            <person name="Yu Y."/>
        </authorList>
    </citation>
    <scope>NUCLEOTIDE SEQUENCE</scope>
    <source>
        <strain evidence="4">N41</strain>
        <strain evidence="5">N8</strain>
    </source>
</reference>
<evidence type="ECO:0000256" key="1">
    <source>
        <dbReference type="SAM" id="Phobius"/>
    </source>
</evidence>
<feature type="transmembrane region" description="Helical" evidence="1">
    <location>
        <begin position="583"/>
        <end position="604"/>
    </location>
</feature>
<dbReference type="EMBL" id="JACSVK010000007">
    <property type="protein sequence ID" value="MBD0219132.1"/>
    <property type="molecule type" value="Genomic_DNA"/>
</dbReference>
<dbReference type="KEGG" id="abw:BL01_06370"/>
<dbReference type="STRING" id="1096995.BJAB07104_02855"/>
<dbReference type="EMBL" id="NEPB01000003">
    <property type="protein sequence ID" value="PRN37160.1"/>
    <property type="molecule type" value="Genomic_DNA"/>
</dbReference>
<keyword evidence="1" id="KW-1133">Transmembrane helix</keyword>
<dbReference type="EMBL" id="CP061525">
    <property type="protein sequence ID" value="QNV22799.1"/>
    <property type="molecule type" value="Genomic_DNA"/>
</dbReference>
<protein>
    <submittedName>
        <fullName evidence="4">Cellulose biosynthesis cyclic di-GMP-binding regulatory protein BcsB</fullName>
    </submittedName>
</protein>
<evidence type="ECO:0000313" key="7">
    <source>
        <dbReference type="EMBL" id="QNV22799.1"/>
    </source>
</evidence>
<dbReference type="Proteomes" id="UP000634608">
    <property type="component" value="Unassembled WGS sequence"/>
</dbReference>
<reference evidence="3" key="3">
    <citation type="submission" date="2020-08" db="EMBL/GenBank/DDBJ databases">
        <title>Diversity of carbapenem-resistant Acinetobacter baumannii and bacteriophage-mediated spread of the Oxa23 carbapenemase.</title>
        <authorList>
            <person name="Abouelfetouh A."/>
            <person name="Mattock J."/>
            <person name="Turner D."/>
            <person name="Li E."/>
            <person name="Evans B.A."/>
        </authorList>
    </citation>
    <scope>NUCLEOTIDE SEQUENCE</scope>
    <source>
        <strain evidence="3">A86</strain>
    </source>
</reference>
<dbReference type="eggNOG" id="ENOG5031QGX">
    <property type="taxonomic scope" value="Bacteria"/>
</dbReference>
<dbReference type="EMBL" id="VMBB01000003">
    <property type="protein sequence ID" value="MDR8259489.1"/>
    <property type="molecule type" value="Genomic_DNA"/>
</dbReference>
<evidence type="ECO:0000313" key="6">
    <source>
        <dbReference type="EMBL" id="PRN37160.1"/>
    </source>
</evidence>
<reference evidence="7 9" key="4">
    <citation type="submission" date="2020-09" db="EMBL/GenBank/DDBJ databases">
        <title>Carbapenem-Resistant Acinetobacter baumannii devoid of typical resistance factors.</title>
        <authorList>
            <person name="Hoffmann M."/>
            <person name="Luo Y."/>
            <person name="Strain E."/>
            <person name="Rand H."/>
            <person name="Javkar K.G."/>
        </authorList>
    </citation>
    <scope>NUCLEOTIDE SEQUENCE [LARGE SCALE GENOMIC DNA]</scope>
    <source>
        <strain evidence="7 9">CFSAN093705</strain>
    </source>
</reference>
<keyword evidence="1" id="KW-0812">Transmembrane</keyword>
<evidence type="ECO:0000313" key="3">
    <source>
        <dbReference type="EMBL" id="MBD0219132.1"/>
    </source>
</evidence>
<organism evidence="3 10">
    <name type="scientific">Acinetobacter baumannii</name>
    <dbReference type="NCBI Taxonomy" id="470"/>
    <lineage>
        <taxon>Bacteria</taxon>
        <taxon>Pseudomonadati</taxon>
        <taxon>Pseudomonadota</taxon>
        <taxon>Gammaproteobacteria</taxon>
        <taxon>Moraxellales</taxon>
        <taxon>Moraxellaceae</taxon>
        <taxon>Acinetobacter</taxon>
        <taxon>Acinetobacter calcoaceticus/baumannii complex</taxon>
    </lineage>
</organism>
<proteinExistence type="predicted"/>
<dbReference type="RefSeq" id="WP_000750603.1">
    <property type="nucleotide sequence ID" value="NZ_AP024415.1"/>
</dbReference>
<name>A0A219CJF3_ACIBA</name>
<dbReference type="Proteomes" id="UP000237823">
    <property type="component" value="Unassembled WGS sequence"/>
</dbReference>
<evidence type="ECO:0000313" key="4">
    <source>
        <dbReference type="EMBL" id="MDR8259489.1"/>
    </source>
</evidence>
<dbReference type="AlphaFoldDB" id="A0A219CJF3"/>
<dbReference type="EMBL" id="VMAF01000023">
    <property type="protein sequence ID" value="MDR8432318.1"/>
    <property type="molecule type" value="Genomic_DNA"/>
</dbReference>
<accession>A0A219CJF3</accession>
<gene>
    <name evidence="6" type="ORF">B9W25_02520</name>
    <name evidence="5" type="ORF">FPK63_14685</name>
    <name evidence="4" type="ORF">FPK87_03180</name>
    <name evidence="7" type="ORF">FQZ18_05485</name>
    <name evidence="3" type="ORF">IAG11_04385</name>
</gene>
<dbReference type="Proteomes" id="UP000516419">
    <property type="component" value="Chromosome"/>
</dbReference>
<evidence type="ECO:0000313" key="9">
    <source>
        <dbReference type="Proteomes" id="UP000516419"/>
    </source>
</evidence>
<evidence type="ECO:0000313" key="10">
    <source>
        <dbReference type="Proteomes" id="UP000634608"/>
    </source>
</evidence>
<feature type="signal peptide" evidence="2">
    <location>
        <begin position="1"/>
        <end position="28"/>
    </location>
</feature>
<feature type="chain" id="PRO_5015073926" evidence="2">
    <location>
        <begin position="29"/>
        <end position="614"/>
    </location>
</feature>